<dbReference type="Proteomes" id="UP000241899">
    <property type="component" value="Unassembled WGS sequence"/>
</dbReference>
<keyword evidence="3" id="KW-0831">Ubiquinone biosynthesis</keyword>
<evidence type="ECO:0000313" key="8">
    <source>
        <dbReference type="EMBL" id="PTE16279.1"/>
    </source>
</evidence>
<dbReference type="PANTHER" id="PTHR21427">
    <property type="entry name" value="UBIQUINONE BIOSYNTHESIS PROTEIN COQ9, MITOCHONDRIAL"/>
    <property type="match status" value="1"/>
</dbReference>
<dbReference type="NCBIfam" id="TIGR02396">
    <property type="entry name" value="diverge_rpsU"/>
    <property type="match status" value="1"/>
</dbReference>
<comment type="caution">
    <text evidence="8">The sequence shown here is derived from an EMBL/GenBank/DDBJ whole genome shotgun (WGS) entry which is preliminary data.</text>
</comment>
<evidence type="ECO:0000256" key="3">
    <source>
        <dbReference type="ARBA" id="ARBA00022688"/>
    </source>
</evidence>
<keyword evidence="4" id="KW-0809">Transit peptide</keyword>
<dbReference type="RefSeq" id="WP_107325788.1">
    <property type="nucleotide sequence ID" value="NZ_NHSP01000071.1"/>
</dbReference>
<comment type="pathway">
    <text evidence="1">Cofactor biosynthesis; ubiquinone biosynthesis.</text>
</comment>
<dbReference type="GO" id="GO:0008289">
    <property type="term" value="F:lipid binding"/>
    <property type="evidence" value="ECO:0007669"/>
    <property type="project" value="UniProtKB-KW"/>
</dbReference>
<dbReference type="EMBL" id="PZKF01000036">
    <property type="protein sequence ID" value="PTE16279.1"/>
    <property type="molecule type" value="Genomic_DNA"/>
</dbReference>
<keyword evidence="9" id="KW-1185">Reference proteome</keyword>
<dbReference type="PANTHER" id="PTHR21427:SF19">
    <property type="entry name" value="UBIQUINONE BIOSYNTHESIS PROTEIN COQ9, MITOCHONDRIAL"/>
    <property type="match status" value="1"/>
</dbReference>
<evidence type="ECO:0000256" key="5">
    <source>
        <dbReference type="ARBA" id="ARBA00023121"/>
    </source>
</evidence>
<evidence type="ECO:0000256" key="4">
    <source>
        <dbReference type="ARBA" id="ARBA00022946"/>
    </source>
</evidence>
<evidence type="ECO:0000256" key="1">
    <source>
        <dbReference type="ARBA" id="ARBA00004749"/>
    </source>
</evidence>
<keyword evidence="5" id="KW-0446">Lipid-binding</keyword>
<protein>
    <submittedName>
        <fullName evidence="8">COQ9 family protein</fullName>
    </submittedName>
</protein>
<dbReference type="Gene3D" id="1.10.357.10">
    <property type="entry name" value="Tetracycline Repressor, domain 2"/>
    <property type="match status" value="1"/>
</dbReference>
<name>A0A2T4JEE9_9RHOB</name>
<gene>
    <name evidence="8" type="ORF">C5F46_13065</name>
</gene>
<comment type="function">
    <text evidence="6">Membrane-associated protein that warps the membrane surface to access and bind aromatic isoprenes with high specificity, including ubiquinone (CoQ) isoprene intermediates and presents them directly to COQ7, therefore facilitating the COQ7-mediated hydroxylase step. Participates in the biosynthesis of coenzyme Q, also named ubiquinone, an essential lipid-soluble electron transporter for aerobic cellular respiration.</text>
</comment>
<evidence type="ECO:0000256" key="6">
    <source>
        <dbReference type="ARBA" id="ARBA00058104"/>
    </source>
</evidence>
<evidence type="ECO:0000256" key="2">
    <source>
        <dbReference type="ARBA" id="ARBA00010766"/>
    </source>
</evidence>
<sequence>MKNTSLNVTQARADLLAAIILHVPFDGWSDPAFATAVADCAMDPALARVICPRGAVDLAVDYHRAGDRAMAERLAETDLAAMRYRDRVATAVRFRLEAVDPELVRRGAAVFALPAHAATGASLVWGTADAIWQALGDTSADYNWYTKRATLAGVYSATVLYWLGDVSAGYADTWAFLDRRIEGILGFAKVKSRALKIPGVRRLLDGVRAPDATTDMPGRVMR</sequence>
<dbReference type="InterPro" id="IPR012762">
    <property type="entry name" value="Ubiq_biosynth_COQ9"/>
</dbReference>
<organism evidence="8 9">
    <name type="scientific">Phaeovulum veldkampii DSM 11550</name>
    <dbReference type="NCBI Taxonomy" id="1185920"/>
    <lineage>
        <taxon>Bacteria</taxon>
        <taxon>Pseudomonadati</taxon>
        <taxon>Pseudomonadota</taxon>
        <taxon>Alphaproteobacteria</taxon>
        <taxon>Rhodobacterales</taxon>
        <taxon>Paracoccaceae</taxon>
        <taxon>Phaeovulum</taxon>
    </lineage>
</organism>
<comment type="similarity">
    <text evidence="2">Belongs to the COQ9 family.</text>
</comment>
<evidence type="ECO:0000259" key="7">
    <source>
        <dbReference type="Pfam" id="PF08511"/>
    </source>
</evidence>
<proteinExistence type="inferred from homology"/>
<dbReference type="GO" id="GO:0006744">
    <property type="term" value="P:ubiquinone biosynthetic process"/>
    <property type="evidence" value="ECO:0007669"/>
    <property type="project" value="UniProtKB-KW"/>
</dbReference>
<dbReference type="AlphaFoldDB" id="A0A2T4JEE9"/>
<accession>A0A2T4JEE9</accession>
<reference evidence="8 9" key="1">
    <citation type="submission" date="2018-03" db="EMBL/GenBank/DDBJ databases">
        <title>Rhodobacter veldkampii.</title>
        <authorList>
            <person name="Meyer T.E."/>
            <person name="Miller S."/>
            <person name="Lodha T."/>
            <person name="Gandham S."/>
            <person name="Chintalapati S."/>
            <person name="Chintalapati V.R."/>
        </authorList>
    </citation>
    <scope>NUCLEOTIDE SEQUENCE [LARGE SCALE GENOMIC DNA]</scope>
    <source>
        <strain evidence="8 9">DSM 11550</strain>
    </source>
</reference>
<dbReference type="Pfam" id="PF08511">
    <property type="entry name" value="COQ9"/>
    <property type="match status" value="1"/>
</dbReference>
<feature type="domain" description="COQ9 C-terminal" evidence="7">
    <location>
        <begin position="118"/>
        <end position="184"/>
    </location>
</feature>
<evidence type="ECO:0000313" key="9">
    <source>
        <dbReference type="Proteomes" id="UP000241899"/>
    </source>
</evidence>
<dbReference type="InterPro" id="IPR013718">
    <property type="entry name" value="COQ9_C"/>
</dbReference>
<dbReference type="OrthoDB" id="7201143at2"/>